<protein>
    <submittedName>
        <fullName evidence="7">ABC transporter permease</fullName>
    </submittedName>
</protein>
<feature type="transmembrane region" description="Helical" evidence="6">
    <location>
        <begin position="78"/>
        <end position="96"/>
    </location>
</feature>
<reference evidence="7" key="1">
    <citation type="journal article" date="2018" name="Int. J. Syst. Evol. Microbiol.">
        <title>Jatrophihabitans telluris sp. nov., isolated from sediment soil of lava forest wetlands and the emended description of the genus Jatrophihabitans.</title>
        <authorList>
            <person name="Lee K.C."/>
            <person name="Suh M.K."/>
            <person name="Eom M.K."/>
            <person name="Kim K.K."/>
            <person name="Kim J.S."/>
            <person name="Kim D.S."/>
            <person name="Ko S.H."/>
            <person name="Shin Y.K."/>
            <person name="Lee J.S."/>
        </authorList>
    </citation>
    <scope>NUCLEOTIDE SEQUENCE</scope>
    <source>
        <strain evidence="7">N237</strain>
    </source>
</reference>
<evidence type="ECO:0000256" key="3">
    <source>
        <dbReference type="ARBA" id="ARBA00022692"/>
    </source>
</evidence>
<feature type="transmembrane region" description="Helical" evidence="6">
    <location>
        <begin position="102"/>
        <end position="124"/>
    </location>
</feature>
<keyword evidence="8" id="KW-1185">Reference proteome</keyword>
<keyword evidence="4 6" id="KW-1133">Transmembrane helix</keyword>
<dbReference type="CDD" id="cd06579">
    <property type="entry name" value="TM_PBP1_transp_AraH_like"/>
    <property type="match status" value="1"/>
</dbReference>
<keyword evidence="5 6" id="KW-0472">Membrane</keyword>
<feature type="transmembrane region" description="Helical" evidence="6">
    <location>
        <begin position="299"/>
        <end position="319"/>
    </location>
</feature>
<evidence type="ECO:0000256" key="6">
    <source>
        <dbReference type="SAM" id="Phobius"/>
    </source>
</evidence>
<feature type="transmembrane region" description="Helical" evidence="6">
    <location>
        <begin position="275"/>
        <end position="293"/>
    </location>
</feature>
<feature type="transmembrane region" description="Helical" evidence="6">
    <location>
        <begin position="21"/>
        <end position="41"/>
    </location>
</feature>
<organism evidence="7 8">
    <name type="scientific">Jatrophihabitans telluris</name>
    <dbReference type="NCBI Taxonomy" id="2038343"/>
    <lineage>
        <taxon>Bacteria</taxon>
        <taxon>Bacillati</taxon>
        <taxon>Actinomycetota</taxon>
        <taxon>Actinomycetes</taxon>
        <taxon>Jatrophihabitantales</taxon>
        <taxon>Jatrophihabitantaceae</taxon>
        <taxon>Jatrophihabitans</taxon>
    </lineage>
</organism>
<feature type="transmembrane region" description="Helical" evidence="6">
    <location>
        <begin position="253"/>
        <end position="270"/>
    </location>
</feature>
<dbReference type="EMBL" id="CP097332">
    <property type="protein sequence ID" value="UQX86999.1"/>
    <property type="molecule type" value="Genomic_DNA"/>
</dbReference>
<evidence type="ECO:0000256" key="2">
    <source>
        <dbReference type="ARBA" id="ARBA00022475"/>
    </source>
</evidence>
<comment type="subcellular location">
    <subcellularLocation>
        <location evidence="1">Cell membrane</location>
        <topology evidence="1">Multi-pass membrane protein</topology>
    </subcellularLocation>
</comment>
<dbReference type="Proteomes" id="UP001056336">
    <property type="component" value="Chromosome"/>
</dbReference>
<evidence type="ECO:0000313" key="7">
    <source>
        <dbReference type="EMBL" id="UQX86999.1"/>
    </source>
</evidence>
<dbReference type="InterPro" id="IPR001851">
    <property type="entry name" value="ABC_transp_permease"/>
</dbReference>
<keyword evidence="3 6" id="KW-0812">Transmembrane</keyword>
<evidence type="ECO:0000256" key="5">
    <source>
        <dbReference type="ARBA" id="ARBA00023136"/>
    </source>
</evidence>
<dbReference type="Pfam" id="PF02653">
    <property type="entry name" value="BPD_transp_2"/>
    <property type="match status" value="1"/>
</dbReference>
<feature type="transmembrane region" description="Helical" evidence="6">
    <location>
        <begin position="47"/>
        <end position="66"/>
    </location>
</feature>
<dbReference type="RefSeq" id="WP_249769421.1">
    <property type="nucleotide sequence ID" value="NZ_CP097332.1"/>
</dbReference>
<evidence type="ECO:0000313" key="8">
    <source>
        <dbReference type="Proteomes" id="UP001056336"/>
    </source>
</evidence>
<dbReference type="PANTHER" id="PTHR32196">
    <property type="entry name" value="ABC TRANSPORTER PERMEASE PROTEIN YPHD-RELATED-RELATED"/>
    <property type="match status" value="1"/>
</dbReference>
<sequence>MTAHVAQRPQARRRLRVTPSRGLSTVLLALVVLVVLGLTTAHSSMRHGAILGMLPFAAVLAVAALGQTLVVMQGGIDLSVAGTISLVVVIITHQAYGDNAKVLPAALVALAAAIVAGLINGVLIGRFGLNAIVATLGTNALLYAGVLGVSGGTPRQTTDLLARITGGTSFGIPNAVYFAVLATIVTTVAVKRTVAGRRFEAVGANAWAAWATGLKIERFRAGAYVWAAVLYWLAGFLLAGVINKPTAYEGDSYVLASVAAVVLGGTSLLGGRGNLVASALAALFLTQLQQYVLALGVTFAVQTLVQAAALTVGVALYTVNWSRLRRRRQAVPPRTLVGSAHP</sequence>
<reference evidence="7" key="2">
    <citation type="submission" date="2022-05" db="EMBL/GenBank/DDBJ databases">
        <authorList>
            <person name="Kim J.-S."/>
            <person name="Lee K."/>
            <person name="Suh M."/>
            <person name="Eom M."/>
            <person name="Kim J.-S."/>
            <person name="Kim D.-S."/>
            <person name="Ko S.-H."/>
            <person name="Shin Y."/>
            <person name="Lee J.-S."/>
        </authorList>
    </citation>
    <scope>NUCLEOTIDE SEQUENCE</scope>
    <source>
        <strain evidence="7">N237</strain>
    </source>
</reference>
<feature type="transmembrane region" description="Helical" evidence="6">
    <location>
        <begin position="170"/>
        <end position="190"/>
    </location>
</feature>
<accession>A0ABY4QUN5</accession>
<proteinExistence type="predicted"/>
<evidence type="ECO:0000256" key="1">
    <source>
        <dbReference type="ARBA" id="ARBA00004651"/>
    </source>
</evidence>
<gene>
    <name evidence="7" type="ORF">M6D93_11850</name>
</gene>
<name>A0ABY4QUN5_9ACTN</name>
<evidence type="ECO:0000256" key="4">
    <source>
        <dbReference type="ARBA" id="ARBA00022989"/>
    </source>
</evidence>
<feature type="transmembrane region" description="Helical" evidence="6">
    <location>
        <begin position="131"/>
        <end position="150"/>
    </location>
</feature>
<feature type="transmembrane region" description="Helical" evidence="6">
    <location>
        <begin position="223"/>
        <end position="241"/>
    </location>
</feature>
<keyword evidence="2" id="KW-1003">Cell membrane</keyword>